<dbReference type="PIRSF" id="PIRSF000495">
    <property type="entry name" value="Amidotransf_hisH"/>
    <property type="match status" value="1"/>
</dbReference>
<dbReference type="PRINTS" id="PR00097">
    <property type="entry name" value="ANTSNTHASEII"/>
</dbReference>
<evidence type="ECO:0000256" key="1">
    <source>
        <dbReference type="ARBA" id="ARBA00005091"/>
    </source>
</evidence>
<evidence type="ECO:0000259" key="11">
    <source>
        <dbReference type="Pfam" id="PF00117"/>
    </source>
</evidence>
<comment type="subunit">
    <text evidence="2 10">Heterodimer of HisH and HisF.</text>
</comment>
<dbReference type="CDD" id="cd01748">
    <property type="entry name" value="GATase1_IGP_Synthase"/>
    <property type="match status" value="1"/>
</dbReference>
<dbReference type="RefSeq" id="WP_330196290.1">
    <property type="nucleotide sequence ID" value="NZ_JAZDRO010000003.1"/>
</dbReference>
<proteinExistence type="inferred from homology"/>
<keyword evidence="4 10" id="KW-0378">Hydrolase</keyword>
<dbReference type="InterPro" id="IPR029062">
    <property type="entry name" value="Class_I_gatase-like"/>
</dbReference>
<feature type="active site" evidence="10">
    <location>
        <position position="179"/>
    </location>
</feature>
<keyword evidence="7 10" id="KW-0456">Lyase</keyword>
<keyword evidence="6 10" id="KW-0368">Histidine biosynthesis</keyword>
<dbReference type="EC" id="3.5.1.2" evidence="10"/>
<keyword evidence="5 10" id="KW-0315">Glutamine amidotransferase</keyword>
<dbReference type="PROSITE" id="PS51273">
    <property type="entry name" value="GATASE_TYPE_1"/>
    <property type="match status" value="1"/>
</dbReference>
<comment type="catalytic activity">
    <reaction evidence="9 10">
        <text>L-glutamine + H2O = L-glutamate + NH4(+)</text>
        <dbReference type="Rhea" id="RHEA:15889"/>
        <dbReference type="ChEBI" id="CHEBI:15377"/>
        <dbReference type="ChEBI" id="CHEBI:28938"/>
        <dbReference type="ChEBI" id="CHEBI:29985"/>
        <dbReference type="ChEBI" id="CHEBI:58359"/>
        <dbReference type="EC" id="3.5.1.2"/>
    </reaction>
</comment>
<name>A0ABU7LYX0_9PROT</name>
<dbReference type="SUPFAM" id="SSF52317">
    <property type="entry name" value="Class I glutamine amidotransferase-like"/>
    <property type="match status" value="1"/>
</dbReference>
<keyword evidence="3 10" id="KW-0028">Amino-acid biosynthesis</keyword>
<gene>
    <name evidence="10 12" type="primary">hisH</name>
    <name evidence="12" type="ORF">V0U35_08610</name>
</gene>
<dbReference type="InterPro" id="IPR017926">
    <property type="entry name" value="GATASE"/>
</dbReference>
<evidence type="ECO:0000256" key="4">
    <source>
        <dbReference type="ARBA" id="ARBA00022801"/>
    </source>
</evidence>
<dbReference type="NCBIfam" id="TIGR01855">
    <property type="entry name" value="IMP_synth_hisH"/>
    <property type="match status" value="1"/>
</dbReference>
<comment type="function">
    <text evidence="10">IGPS catalyzes the conversion of PRFAR and glutamine to IGP, AICAR and glutamate. The HisH subunit catalyzes the hydrolysis of glutamine to glutamate and ammonia as part of the synthesis of IGP and AICAR. The resulting ammonia molecule is channeled to the active site of HisF.</text>
</comment>
<sequence length="198" mass="20784">MTVAIIDTGCANILSVQCALDRLGAVFRLAAAPDEAVGADRLILPGVGTASAAMRTLRARGWVNALKAEKRPLLGICLGMQLLFEQSDEDGTACLGLIPGRVSRLVPPEGAPWPHMGWNRLNFVPGEDPLLQGVDPGSHVYFVHGFAAPNGSATVATCSFGQSIPAVVRKEAITGCQFHPERSSATGQRILANFIGGL</sequence>
<keyword evidence="13" id="KW-1185">Reference proteome</keyword>
<organism evidence="12 13">
    <name type="scientific">Hyphobacterium marinum</name>
    <dbReference type="NCBI Taxonomy" id="3116574"/>
    <lineage>
        <taxon>Bacteria</taxon>
        <taxon>Pseudomonadati</taxon>
        <taxon>Pseudomonadota</taxon>
        <taxon>Alphaproteobacteria</taxon>
        <taxon>Maricaulales</taxon>
        <taxon>Maricaulaceae</taxon>
        <taxon>Hyphobacterium</taxon>
    </lineage>
</organism>
<comment type="subcellular location">
    <subcellularLocation>
        <location evidence="10">Cytoplasm</location>
    </subcellularLocation>
</comment>
<dbReference type="EC" id="4.3.2.10" evidence="10"/>
<feature type="active site" description="Nucleophile" evidence="10">
    <location>
        <position position="77"/>
    </location>
</feature>
<evidence type="ECO:0000256" key="10">
    <source>
        <dbReference type="HAMAP-Rule" id="MF_00278"/>
    </source>
</evidence>
<dbReference type="Gene3D" id="3.40.50.880">
    <property type="match status" value="1"/>
</dbReference>
<reference evidence="12 13" key="1">
    <citation type="submission" date="2024-01" db="EMBL/GenBank/DDBJ databases">
        <title>Hyphobacterium bacterium isolated from marine sediment.</title>
        <authorList>
            <person name="Zhao S."/>
        </authorList>
    </citation>
    <scope>NUCLEOTIDE SEQUENCE [LARGE SCALE GENOMIC DNA]</scope>
    <source>
        <strain evidence="12 13">Y60-23</strain>
    </source>
</reference>
<accession>A0ABU7LYX0</accession>
<evidence type="ECO:0000256" key="3">
    <source>
        <dbReference type="ARBA" id="ARBA00022605"/>
    </source>
</evidence>
<evidence type="ECO:0000256" key="6">
    <source>
        <dbReference type="ARBA" id="ARBA00023102"/>
    </source>
</evidence>
<feature type="domain" description="Glutamine amidotransferase" evidence="11">
    <location>
        <begin position="39"/>
        <end position="194"/>
    </location>
</feature>
<dbReference type="Proteomes" id="UP001310692">
    <property type="component" value="Unassembled WGS sequence"/>
</dbReference>
<dbReference type="PANTHER" id="PTHR42701:SF1">
    <property type="entry name" value="IMIDAZOLE GLYCEROL PHOSPHATE SYNTHASE SUBUNIT HISH"/>
    <property type="match status" value="1"/>
</dbReference>
<evidence type="ECO:0000313" key="12">
    <source>
        <dbReference type="EMBL" id="MEE2566739.1"/>
    </source>
</evidence>
<dbReference type="InterPro" id="IPR010139">
    <property type="entry name" value="Imidazole-glycPsynth_HisH"/>
</dbReference>
<evidence type="ECO:0000313" key="13">
    <source>
        <dbReference type="Proteomes" id="UP001310692"/>
    </source>
</evidence>
<dbReference type="PANTHER" id="PTHR42701">
    <property type="entry name" value="IMIDAZOLE GLYCEROL PHOSPHATE SYNTHASE SUBUNIT HISH"/>
    <property type="match status" value="1"/>
</dbReference>
<comment type="pathway">
    <text evidence="1 10">Amino-acid biosynthesis; L-histidine biosynthesis; L-histidine from 5-phospho-alpha-D-ribose 1-diphosphate: step 5/9.</text>
</comment>
<keyword evidence="10" id="KW-0963">Cytoplasm</keyword>
<comment type="caution">
    <text evidence="12">The sequence shown here is derived from an EMBL/GenBank/DDBJ whole genome shotgun (WGS) entry which is preliminary data.</text>
</comment>
<dbReference type="Pfam" id="PF00117">
    <property type="entry name" value="GATase"/>
    <property type="match status" value="1"/>
</dbReference>
<dbReference type="EMBL" id="JAZDRO010000003">
    <property type="protein sequence ID" value="MEE2566739.1"/>
    <property type="molecule type" value="Genomic_DNA"/>
</dbReference>
<evidence type="ECO:0000256" key="2">
    <source>
        <dbReference type="ARBA" id="ARBA00011152"/>
    </source>
</evidence>
<evidence type="ECO:0000256" key="5">
    <source>
        <dbReference type="ARBA" id="ARBA00022962"/>
    </source>
</evidence>
<feature type="active site" evidence="10">
    <location>
        <position position="181"/>
    </location>
</feature>
<evidence type="ECO:0000256" key="7">
    <source>
        <dbReference type="ARBA" id="ARBA00023239"/>
    </source>
</evidence>
<evidence type="ECO:0000256" key="9">
    <source>
        <dbReference type="ARBA" id="ARBA00049534"/>
    </source>
</evidence>
<dbReference type="GO" id="GO:0016829">
    <property type="term" value="F:lyase activity"/>
    <property type="evidence" value="ECO:0007669"/>
    <property type="project" value="UniProtKB-KW"/>
</dbReference>
<comment type="catalytic activity">
    <reaction evidence="8 10">
        <text>5-[(5-phospho-1-deoxy-D-ribulos-1-ylimino)methylamino]-1-(5-phospho-beta-D-ribosyl)imidazole-4-carboxamide + L-glutamine = D-erythro-1-(imidazol-4-yl)glycerol 3-phosphate + 5-amino-1-(5-phospho-beta-D-ribosyl)imidazole-4-carboxamide + L-glutamate + H(+)</text>
        <dbReference type="Rhea" id="RHEA:24793"/>
        <dbReference type="ChEBI" id="CHEBI:15378"/>
        <dbReference type="ChEBI" id="CHEBI:29985"/>
        <dbReference type="ChEBI" id="CHEBI:58278"/>
        <dbReference type="ChEBI" id="CHEBI:58359"/>
        <dbReference type="ChEBI" id="CHEBI:58475"/>
        <dbReference type="ChEBI" id="CHEBI:58525"/>
        <dbReference type="EC" id="4.3.2.10"/>
    </reaction>
</comment>
<evidence type="ECO:0000256" key="8">
    <source>
        <dbReference type="ARBA" id="ARBA00047838"/>
    </source>
</evidence>
<protein>
    <recommendedName>
        <fullName evidence="10">Imidazole glycerol phosphate synthase subunit HisH</fullName>
        <ecNumber evidence="10">4.3.2.10</ecNumber>
    </recommendedName>
    <alternativeName>
        <fullName evidence="10">IGP synthase glutaminase subunit</fullName>
        <ecNumber evidence="10">3.5.1.2</ecNumber>
    </alternativeName>
    <alternativeName>
        <fullName evidence="10">IGP synthase subunit HisH</fullName>
    </alternativeName>
    <alternativeName>
        <fullName evidence="10">ImGP synthase subunit HisH</fullName>
        <shortName evidence="10">IGPS subunit HisH</shortName>
    </alternativeName>
</protein>
<dbReference type="HAMAP" id="MF_00278">
    <property type="entry name" value="HisH"/>
    <property type="match status" value="1"/>
</dbReference>